<dbReference type="GO" id="GO:0004674">
    <property type="term" value="F:protein serine/threonine kinase activity"/>
    <property type="evidence" value="ECO:0007669"/>
    <property type="project" value="UniProtKB-KW"/>
</dbReference>
<reference evidence="5 6" key="1">
    <citation type="submission" date="2014-07" db="EMBL/GenBank/DDBJ databases">
        <authorList>
            <person name="Lee K."/>
            <person name="Lim J.Y."/>
            <person name="Hwang I."/>
        </authorList>
    </citation>
    <scope>NUCLEOTIDE SEQUENCE [LARGE SCALE GENOMIC DNA]</scope>
    <source>
        <strain evidence="5 6">KL28</strain>
    </source>
</reference>
<dbReference type="SUPFAM" id="SSF56112">
    <property type="entry name" value="Protein kinase-like (PK-like)"/>
    <property type="match status" value="1"/>
</dbReference>
<dbReference type="Proteomes" id="UP000028931">
    <property type="component" value="Chromosome"/>
</dbReference>
<accession>A0A077FGJ9</accession>
<sequence>MHTLTDLKTGRLAGITRLDLSDELEHFPREIFDLADSLEVLNLSGNRLSELPDDLGRLHRLKVLFCSDNHFTHVPEGVGQCPALEIVGFKSNRIEQLSPNALPKRLRALILTDNCLTALPEALGDCADLQKIMLAGNRLQSLPASLARCQKLELMRIAANQLQALPDWLLQMPRLAWLAYAGNPLPAPFCTPEDPGHCPRIDWQHVRLAQVLGQGASGVIHQARWREQDEPVAVKLYKGQMTSDGSPLNEMAACIAAGDHRQLVRLAGRIDNHPEQLPALVMQLIDPSWFNLAGPPSLASCTRDTYPAERRLSLSSVRRLAGAIASVAAHLHGHGITHGDLYAHNILCDEAGDCLLGDFGAASFYPQDGSTAAVALQRIEVLAFGVLLGELLGCCEEDCEELRAVQRLCIQPDVMQRPGFAAISEQIAGQARSHQWERA</sequence>
<dbReference type="AlphaFoldDB" id="A0A077FGJ9"/>
<dbReference type="PROSITE" id="PS51450">
    <property type="entry name" value="LRR"/>
    <property type="match status" value="1"/>
</dbReference>
<dbReference type="PANTHER" id="PTHR48051:SF1">
    <property type="entry name" value="RAS SUPPRESSOR PROTEIN 1"/>
    <property type="match status" value="1"/>
</dbReference>
<feature type="domain" description="Protein kinase" evidence="4">
    <location>
        <begin position="206"/>
        <end position="439"/>
    </location>
</feature>
<dbReference type="InterPro" id="IPR017441">
    <property type="entry name" value="Protein_kinase_ATP_BS"/>
</dbReference>
<dbReference type="PANTHER" id="PTHR48051">
    <property type="match status" value="1"/>
</dbReference>
<dbReference type="SUPFAM" id="SSF52058">
    <property type="entry name" value="L domain-like"/>
    <property type="match status" value="1"/>
</dbReference>
<gene>
    <name evidence="5" type="ORF">PSAKL28_32400</name>
</gene>
<keyword evidence="5" id="KW-0723">Serine/threonine-protein kinase</keyword>
<proteinExistence type="predicted"/>
<dbReference type="eggNOG" id="COG0515">
    <property type="taxonomic scope" value="Bacteria"/>
</dbReference>
<dbReference type="PROSITE" id="PS50011">
    <property type="entry name" value="PROTEIN_KINASE_DOM"/>
    <property type="match status" value="1"/>
</dbReference>
<dbReference type="InterPro" id="IPR032675">
    <property type="entry name" value="LRR_dom_sf"/>
</dbReference>
<dbReference type="EMBL" id="CP009048">
    <property type="protein sequence ID" value="AIL62406.1"/>
    <property type="molecule type" value="Genomic_DNA"/>
</dbReference>
<evidence type="ECO:0000256" key="2">
    <source>
        <dbReference type="ARBA" id="ARBA00022737"/>
    </source>
</evidence>
<evidence type="ECO:0000259" key="4">
    <source>
        <dbReference type="PROSITE" id="PS50011"/>
    </source>
</evidence>
<dbReference type="PROSITE" id="PS00107">
    <property type="entry name" value="PROTEIN_KINASE_ATP"/>
    <property type="match status" value="1"/>
</dbReference>
<keyword evidence="3" id="KW-0547">Nucleotide-binding</keyword>
<dbReference type="GO" id="GO:0005737">
    <property type="term" value="C:cytoplasm"/>
    <property type="evidence" value="ECO:0007669"/>
    <property type="project" value="TreeGrafter"/>
</dbReference>
<dbReference type="Gene3D" id="3.80.10.10">
    <property type="entry name" value="Ribonuclease Inhibitor"/>
    <property type="match status" value="2"/>
</dbReference>
<dbReference type="SMART" id="SM00369">
    <property type="entry name" value="LRR_TYP"/>
    <property type="match status" value="6"/>
</dbReference>
<evidence type="ECO:0000313" key="6">
    <source>
        <dbReference type="Proteomes" id="UP000028931"/>
    </source>
</evidence>
<dbReference type="InterPro" id="IPR003591">
    <property type="entry name" value="Leu-rich_rpt_typical-subtyp"/>
</dbReference>
<evidence type="ECO:0000313" key="5">
    <source>
        <dbReference type="EMBL" id="AIL62406.1"/>
    </source>
</evidence>
<dbReference type="SMART" id="SM00364">
    <property type="entry name" value="LRR_BAC"/>
    <property type="match status" value="5"/>
</dbReference>
<dbReference type="HOGENOM" id="CLU_035565_0_0_6"/>
<dbReference type="Pfam" id="PF00069">
    <property type="entry name" value="Pkinase"/>
    <property type="match status" value="1"/>
</dbReference>
<organism evidence="5 6">
    <name type="scientific">Pseudomonas alkylphenolica</name>
    <dbReference type="NCBI Taxonomy" id="237609"/>
    <lineage>
        <taxon>Bacteria</taxon>
        <taxon>Pseudomonadati</taxon>
        <taxon>Pseudomonadota</taxon>
        <taxon>Gammaproteobacteria</taxon>
        <taxon>Pseudomonadales</taxon>
        <taxon>Pseudomonadaceae</taxon>
        <taxon>Pseudomonas</taxon>
    </lineage>
</organism>
<feature type="binding site" evidence="3">
    <location>
        <position position="235"/>
    </location>
    <ligand>
        <name>ATP</name>
        <dbReference type="ChEBI" id="CHEBI:30616"/>
    </ligand>
</feature>
<dbReference type="KEGG" id="palk:PSAKL28_32400"/>
<dbReference type="InterPro" id="IPR000719">
    <property type="entry name" value="Prot_kinase_dom"/>
</dbReference>
<dbReference type="InterPro" id="IPR001611">
    <property type="entry name" value="Leu-rich_rpt"/>
</dbReference>
<keyword evidence="1" id="KW-0433">Leucine-rich repeat</keyword>
<keyword evidence="3" id="KW-0067">ATP-binding</keyword>
<keyword evidence="5" id="KW-0808">Transferase</keyword>
<dbReference type="Gene3D" id="3.30.200.20">
    <property type="entry name" value="Phosphorylase Kinase, domain 1"/>
    <property type="match status" value="1"/>
</dbReference>
<dbReference type="InterPro" id="IPR050216">
    <property type="entry name" value="LRR_domain-containing"/>
</dbReference>
<dbReference type="Gene3D" id="1.10.510.10">
    <property type="entry name" value="Transferase(Phosphotransferase) domain 1"/>
    <property type="match status" value="1"/>
</dbReference>
<dbReference type="Pfam" id="PF00560">
    <property type="entry name" value="LRR_1"/>
    <property type="match status" value="1"/>
</dbReference>
<evidence type="ECO:0000256" key="3">
    <source>
        <dbReference type="PROSITE-ProRule" id="PRU10141"/>
    </source>
</evidence>
<dbReference type="eggNOG" id="COG4886">
    <property type="taxonomic scope" value="Bacteria"/>
</dbReference>
<name>A0A077FGJ9_9PSED</name>
<protein>
    <submittedName>
        <fullName evidence="5">Serine/threonine protein kinase</fullName>
    </submittedName>
</protein>
<evidence type="ECO:0000256" key="1">
    <source>
        <dbReference type="ARBA" id="ARBA00022614"/>
    </source>
</evidence>
<keyword evidence="5" id="KW-0418">Kinase</keyword>
<dbReference type="GO" id="GO:0005524">
    <property type="term" value="F:ATP binding"/>
    <property type="evidence" value="ECO:0007669"/>
    <property type="project" value="UniProtKB-UniRule"/>
</dbReference>
<dbReference type="RefSeq" id="WP_038612428.1">
    <property type="nucleotide sequence ID" value="NZ_CP009048.1"/>
</dbReference>
<dbReference type="InterPro" id="IPR011009">
    <property type="entry name" value="Kinase-like_dom_sf"/>
</dbReference>
<keyword evidence="2" id="KW-0677">Repeat</keyword>
<dbReference type="OrthoDB" id="8532199at2"/>